<evidence type="ECO:0000256" key="1">
    <source>
        <dbReference type="SAM" id="MobiDB-lite"/>
    </source>
</evidence>
<reference evidence="3" key="1">
    <citation type="submission" date="2018-03" db="EMBL/GenBank/DDBJ databases">
        <title>Ecological and genomic features of two cosmopolitan and abundant freshwater picocyanobacteria.</title>
        <authorList>
            <person name="Cabello-Yeves P.J."/>
            <person name="Picazo A."/>
            <person name="Camacho A."/>
            <person name="Callieri C."/>
            <person name="Rosselli R."/>
            <person name="Roda-Garcia J."/>
            <person name="Coutinho F.H."/>
            <person name="Rodriguez-Valera F."/>
        </authorList>
    </citation>
    <scope>NUCLEOTIDE SEQUENCE [LARGE SCALE GENOMIC DNA]</scope>
    <source>
        <strain evidence="3">Tous</strain>
    </source>
</reference>
<gene>
    <name evidence="2" type="ORF">C7K08_04435</name>
</gene>
<protein>
    <submittedName>
        <fullName evidence="2">DUF3727 domain-containing protein</fullName>
    </submittedName>
</protein>
<feature type="compositionally biased region" description="Acidic residues" evidence="1">
    <location>
        <begin position="101"/>
        <end position="123"/>
    </location>
</feature>
<dbReference type="AlphaFoldDB" id="A0A2P7EGC4"/>
<proteinExistence type="predicted"/>
<name>A0A2P7EGC4_9SYNE</name>
<dbReference type="InterPro" id="IPR022203">
    <property type="entry name" value="DUF3727"/>
</dbReference>
<accession>A0A2P7EGC4</accession>
<dbReference type="PANTHER" id="PTHR36061">
    <property type="match status" value="1"/>
</dbReference>
<dbReference type="Proteomes" id="UP000240206">
    <property type="component" value="Unassembled WGS sequence"/>
</dbReference>
<evidence type="ECO:0000313" key="3">
    <source>
        <dbReference type="Proteomes" id="UP000240206"/>
    </source>
</evidence>
<feature type="region of interest" description="Disordered" evidence="1">
    <location>
        <begin position="98"/>
        <end position="123"/>
    </location>
</feature>
<keyword evidence="3" id="KW-1185">Reference proteome</keyword>
<sequence length="186" mass="20794">MGESSSLSGSGDVPTIVVRDGKGKELLCFLEQLIPLDGHDYALLTPVDTPVCLFRLSDDEEPELLEGLDASEPILSTAEVVLQEHELTLVRSAVTLTVSGELEEPDPEDFDEEDEENDSDDDDAETYELLVSFMVADEEYGLYIPLDPFFVVARMENDHALLVEGEEFERVQPRIEAELEERESQD</sequence>
<evidence type="ECO:0000313" key="2">
    <source>
        <dbReference type="EMBL" id="PSI02169.1"/>
    </source>
</evidence>
<comment type="caution">
    <text evidence="2">The sequence shown here is derived from an EMBL/GenBank/DDBJ whole genome shotgun (WGS) entry which is preliminary data.</text>
</comment>
<dbReference type="Pfam" id="PF12527">
    <property type="entry name" value="DUF3727"/>
    <property type="match status" value="1"/>
</dbReference>
<dbReference type="RefSeq" id="WP_106499453.1">
    <property type="nucleotide sequence ID" value="NZ_PXVC01000011.1"/>
</dbReference>
<dbReference type="STRING" id="1910958.BTM30_01075"/>
<organism evidence="2 3">
    <name type="scientific">Synechococcus lacustris str. Tous</name>
    <dbReference type="NCBI Taxonomy" id="1910958"/>
    <lineage>
        <taxon>Bacteria</taxon>
        <taxon>Bacillati</taxon>
        <taxon>Cyanobacteriota</taxon>
        <taxon>Cyanophyceae</taxon>
        <taxon>Synechococcales</taxon>
        <taxon>Synechococcaceae</taxon>
        <taxon>Synechococcus</taxon>
    </lineage>
</organism>
<dbReference type="EMBL" id="PXVC01000011">
    <property type="protein sequence ID" value="PSI02169.1"/>
    <property type="molecule type" value="Genomic_DNA"/>
</dbReference>
<dbReference type="PANTHER" id="PTHR36061:SF3">
    <property type="entry name" value="OS04G0692200 PROTEIN"/>
    <property type="match status" value="1"/>
</dbReference>